<dbReference type="Proteomes" id="UP000596092">
    <property type="component" value="Chromosome"/>
</dbReference>
<dbReference type="InterPro" id="IPR013216">
    <property type="entry name" value="Methyltransf_11"/>
</dbReference>
<dbReference type="PANTHER" id="PTHR44809">
    <property type="match status" value="1"/>
</dbReference>
<dbReference type="GO" id="GO:0008757">
    <property type="term" value="F:S-adenosylmethionine-dependent methyltransferase activity"/>
    <property type="evidence" value="ECO:0007669"/>
    <property type="project" value="InterPro"/>
</dbReference>
<feature type="repeat" description="TPR" evidence="1">
    <location>
        <begin position="47"/>
        <end position="80"/>
    </location>
</feature>
<dbReference type="RefSeq" id="WP_199262027.1">
    <property type="nucleotide sequence ID" value="NZ_CP054140.1"/>
</dbReference>
<dbReference type="SUPFAM" id="SSF53335">
    <property type="entry name" value="S-adenosyl-L-methionine-dependent methyltransferases"/>
    <property type="match status" value="1"/>
</dbReference>
<accession>A0A7T6AQU0</accession>
<dbReference type="InterPro" id="IPR052943">
    <property type="entry name" value="TMTC_O-mannosyl-trnsfr"/>
</dbReference>
<reference evidence="3 4" key="1">
    <citation type="submission" date="2020-05" db="EMBL/GenBank/DDBJ databases">
        <title>Complete genome of Desulfobulbus oligotrophicus.</title>
        <authorList>
            <person name="Podar M."/>
        </authorList>
    </citation>
    <scope>NUCLEOTIDE SEQUENCE [LARGE SCALE GENOMIC DNA]</scope>
    <source>
        <strain evidence="3 4">Prop6</strain>
    </source>
</reference>
<evidence type="ECO:0000256" key="1">
    <source>
        <dbReference type="PROSITE-ProRule" id="PRU00339"/>
    </source>
</evidence>
<dbReference type="SUPFAM" id="SSF48452">
    <property type="entry name" value="TPR-like"/>
    <property type="match status" value="1"/>
</dbReference>
<evidence type="ECO:0000259" key="2">
    <source>
        <dbReference type="Pfam" id="PF08241"/>
    </source>
</evidence>
<sequence length="408" mass="45505">MSDHGQPLDADTLHQTFVTACAAHADGHLAEARQHYQLLLQHAPKSALVHYNIGLVYYDEGNYQQALNEFSLADTLAPPDADTLFNLAVCQKKVGDPHAAIATYQQLLLLDPNDADSHYNLGCCYRDLHDDDQAVSCYERTLMFCPTHLSATRNLAYLYHRFGQVGPAVEYYSRVLDQQPEDKAIAYLLASLQGITPASAPDEYVREFFDAYAPDFEHNLVDDLGYDNPRQLYDCLHQSTAHQYRFSHGLDLGCGTGLGGLVFQNLTTTLDGVDLSARMLDQAAAKGCYDQLHLDSILHHLSSTSETYDLFLATDVFIYVGDLAPIFTAARTVARPDALFCCTTEHLQSGGYQLLQTGRFAYTHTYMHDVAQQTGWQVLAQESDRLRQERDTWLVGDLWILKLAGPAA</sequence>
<dbReference type="Pfam" id="PF13176">
    <property type="entry name" value="TPR_7"/>
    <property type="match status" value="1"/>
</dbReference>
<gene>
    <name evidence="3" type="ORF">HP555_09930</name>
</gene>
<organism evidence="3 4">
    <name type="scientific">Desulfobulbus oligotrophicus</name>
    <dbReference type="NCBI Taxonomy" id="1909699"/>
    <lineage>
        <taxon>Bacteria</taxon>
        <taxon>Pseudomonadati</taxon>
        <taxon>Thermodesulfobacteriota</taxon>
        <taxon>Desulfobulbia</taxon>
        <taxon>Desulfobulbales</taxon>
        <taxon>Desulfobulbaceae</taxon>
        <taxon>Desulfobulbus</taxon>
    </lineage>
</organism>
<dbReference type="InterPro" id="IPR011990">
    <property type="entry name" value="TPR-like_helical_dom_sf"/>
</dbReference>
<dbReference type="InterPro" id="IPR019734">
    <property type="entry name" value="TPR_rpt"/>
</dbReference>
<dbReference type="Gene3D" id="1.25.40.10">
    <property type="entry name" value="Tetratricopeptide repeat domain"/>
    <property type="match status" value="1"/>
</dbReference>
<name>A0A7T6AQU0_9BACT</name>
<dbReference type="PANTHER" id="PTHR44809:SF1">
    <property type="entry name" value="PROTEIN O-MANNOSYL-TRANSFERASE TMTC1"/>
    <property type="match status" value="1"/>
</dbReference>
<proteinExistence type="predicted"/>
<dbReference type="SMART" id="SM00028">
    <property type="entry name" value="TPR"/>
    <property type="match status" value="4"/>
</dbReference>
<dbReference type="InterPro" id="IPR029063">
    <property type="entry name" value="SAM-dependent_MTases_sf"/>
</dbReference>
<feature type="repeat" description="TPR" evidence="1">
    <location>
        <begin position="81"/>
        <end position="114"/>
    </location>
</feature>
<dbReference type="PROSITE" id="PS50005">
    <property type="entry name" value="TPR"/>
    <property type="match status" value="4"/>
</dbReference>
<feature type="repeat" description="TPR" evidence="1">
    <location>
        <begin position="115"/>
        <end position="148"/>
    </location>
</feature>
<evidence type="ECO:0000313" key="3">
    <source>
        <dbReference type="EMBL" id="QQG66158.1"/>
    </source>
</evidence>
<dbReference type="Pfam" id="PF08241">
    <property type="entry name" value="Methyltransf_11"/>
    <property type="match status" value="1"/>
</dbReference>
<feature type="repeat" description="TPR" evidence="1">
    <location>
        <begin position="149"/>
        <end position="182"/>
    </location>
</feature>
<dbReference type="KEGG" id="dog:HP555_09930"/>
<feature type="domain" description="Methyltransferase type 11" evidence="2">
    <location>
        <begin position="250"/>
        <end position="341"/>
    </location>
</feature>
<keyword evidence="4" id="KW-1185">Reference proteome</keyword>
<dbReference type="EMBL" id="CP054140">
    <property type="protein sequence ID" value="QQG66158.1"/>
    <property type="molecule type" value="Genomic_DNA"/>
</dbReference>
<evidence type="ECO:0000313" key="4">
    <source>
        <dbReference type="Proteomes" id="UP000596092"/>
    </source>
</evidence>
<dbReference type="Gene3D" id="3.40.50.150">
    <property type="entry name" value="Vaccinia Virus protein VP39"/>
    <property type="match status" value="1"/>
</dbReference>
<dbReference type="AlphaFoldDB" id="A0A7T6AQU0"/>
<dbReference type="Pfam" id="PF14559">
    <property type="entry name" value="TPR_19"/>
    <property type="match status" value="1"/>
</dbReference>
<protein>
    <submittedName>
        <fullName evidence="3">Tetratricopeptide repeat protein</fullName>
    </submittedName>
</protein>
<keyword evidence="1" id="KW-0802">TPR repeat</keyword>